<evidence type="ECO:0000256" key="9">
    <source>
        <dbReference type="ARBA" id="ARBA00049514"/>
    </source>
</evidence>
<evidence type="ECO:0000313" key="14">
    <source>
        <dbReference type="EMBL" id="ODS30515.1"/>
    </source>
</evidence>
<dbReference type="GO" id="GO:0170057">
    <property type="term" value="F:RNA ligase (GTP) activity"/>
    <property type="evidence" value="ECO:0007669"/>
    <property type="project" value="UniProtKB-EC"/>
</dbReference>
<dbReference type="GO" id="GO:0006396">
    <property type="term" value="P:RNA processing"/>
    <property type="evidence" value="ECO:0007669"/>
    <property type="project" value="InterPro"/>
</dbReference>
<feature type="binding site" evidence="12">
    <location>
        <position position="97"/>
    </location>
    <ligand>
        <name>Mn(2+)</name>
        <dbReference type="ChEBI" id="CHEBI:29035"/>
        <label>1</label>
    </ligand>
</feature>
<keyword evidence="7 12" id="KW-0464">Manganese</keyword>
<evidence type="ECO:0000313" key="15">
    <source>
        <dbReference type="Proteomes" id="UP000094056"/>
    </source>
</evidence>
<keyword evidence="3 12" id="KW-0479">Metal-binding</keyword>
<keyword evidence="5" id="KW-0692">RNA repair</keyword>
<gene>
    <name evidence="13 14" type="primary">rtcB</name>
    <name evidence="14" type="ORF">SCARUB_04369</name>
</gene>
<feature type="binding site" evidence="11">
    <location>
        <begin position="333"/>
        <end position="334"/>
    </location>
    <ligand>
        <name>GMP</name>
        <dbReference type="ChEBI" id="CHEBI:58115"/>
    </ligand>
</feature>
<dbReference type="AlphaFoldDB" id="A0A1E3X4G0"/>
<sequence>MDIDMKINKVSDWVWEIPKTEKEGMQVPARIYASNTLLENMDKGVFDQITNVACLPGIQKYALCMPDGHWGYGFPIGGVAAFDIEDGVISPGGIGFDINCGMRLITTNLKIDEVKPRLRELINELFRAVPAGVGSKGILKVSVSEFKDIMKRGVDWCIEHGYGWPHDRERIEEYGCIPGADPSKVSEKAISRGINQLGTLGSGNHYLEIQLVTIENIFDAKTASVFGIKEKDQIVIMVHCGSRGFGHQIATDYLRVFDNAMKKYGMTVRDRELACAPFKSPEGSDYYKAMVCAANSAFVNRQVIAHRIRESFSKIFDTSAEKLGIEIVYDVAHNIAKTEKYKVNGKEKELLIHRKGSTRSFGPGRSELPEIYRNVGQPVIVGGSMQTGSYLLVGTERAMEETFGSTMHGSGRTMSRRAAKKKVRGDQLIKTMAKEGIIVKAVSMSGLAEEAGIAYKDISEVVETMDVLGISKKVVRLKPIGNIKG</sequence>
<dbReference type="GO" id="GO:0003972">
    <property type="term" value="F:RNA ligase (ATP) activity"/>
    <property type="evidence" value="ECO:0007669"/>
    <property type="project" value="TreeGrafter"/>
</dbReference>
<evidence type="ECO:0000256" key="8">
    <source>
        <dbReference type="ARBA" id="ARBA00047746"/>
    </source>
</evidence>
<accession>A0A1E3X4G0</accession>
<name>A0A1E3X4G0_9BACT</name>
<comment type="catalytic activity">
    <reaction evidence="9">
        <text>a 3'-end 2',3'-cyclophospho-ribonucleotide-RNA + a 5'-end dephospho-ribonucleoside-RNA + GTP + H2O = a ribonucleotidyl-ribonucleotide-RNA + GMP + diphosphate + H(+)</text>
        <dbReference type="Rhea" id="RHEA:68080"/>
        <dbReference type="Rhea" id="RHEA-COMP:10464"/>
        <dbReference type="Rhea" id="RHEA-COMP:13936"/>
        <dbReference type="Rhea" id="RHEA-COMP:17355"/>
        <dbReference type="ChEBI" id="CHEBI:15377"/>
        <dbReference type="ChEBI" id="CHEBI:15378"/>
        <dbReference type="ChEBI" id="CHEBI:33019"/>
        <dbReference type="ChEBI" id="CHEBI:37565"/>
        <dbReference type="ChEBI" id="CHEBI:58115"/>
        <dbReference type="ChEBI" id="CHEBI:83064"/>
        <dbReference type="ChEBI" id="CHEBI:138284"/>
        <dbReference type="ChEBI" id="CHEBI:173118"/>
        <dbReference type="EC" id="6.5.1.8"/>
    </reaction>
</comment>
<evidence type="ECO:0000256" key="2">
    <source>
        <dbReference type="ARBA" id="ARBA00022598"/>
    </source>
</evidence>
<comment type="cofactor">
    <cofactor evidence="12 13">
        <name>Mn(2+)</name>
        <dbReference type="ChEBI" id="CHEBI:29035"/>
    </cofactor>
    <text evidence="12 13">Binds 2 manganese ions per subunit.</text>
</comment>
<feature type="binding site" evidence="11">
    <location>
        <position position="389"/>
    </location>
    <ligand>
        <name>GMP</name>
        <dbReference type="ChEBI" id="CHEBI:58115"/>
    </ligand>
</feature>
<evidence type="ECO:0000256" key="4">
    <source>
        <dbReference type="ARBA" id="ARBA00022741"/>
    </source>
</evidence>
<dbReference type="Pfam" id="PF01139">
    <property type="entry name" value="RtcB"/>
    <property type="match status" value="1"/>
</dbReference>
<dbReference type="PANTHER" id="PTHR11118:SF1">
    <property type="entry name" value="RNA-SPLICING LIGASE RTCB HOMOLOG"/>
    <property type="match status" value="1"/>
</dbReference>
<feature type="binding site" evidence="11">
    <location>
        <begin position="408"/>
        <end position="411"/>
    </location>
    <ligand>
        <name>GMP</name>
        <dbReference type="ChEBI" id="CHEBI:58115"/>
    </ligand>
</feature>
<organism evidence="14 15">
    <name type="scientific">Candidatus Scalindua rubra</name>
    <dbReference type="NCBI Taxonomy" id="1872076"/>
    <lineage>
        <taxon>Bacteria</taxon>
        <taxon>Pseudomonadati</taxon>
        <taxon>Planctomycetota</taxon>
        <taxon>Candidatus Brocadiia</taxon>
        <taxon>Candidatus Brocadiales</taxon>
        <taxon>Candidatus Scalinduaceae</taxon>
        <taxon>Candidatus Scalindua</taxon>
    </lineage>
</organism>
<feature type="binding site" evidence="12">
    <location>
        <position position="205"/>
    </location>
    <ligand>
        <name>Mn(2+)</name>
        <dbReference type="ChEBI" id="CHEBI:29035"/>
        <label>1</label>
    </ligand>
</feature>
<evidence type="ECO:0000256" key="6">
    <source>
        <dbReference type="ARBA" id="ARBA00023134"/>
    </source>
</evidence>
<comment type="caution">
    <text evidence="14">The sequence shown here is derived from an EMBL/GenBank/DDBJ whole genome shotgun (WGS) entry which is preliminary data.</text>
</comment>
<dbReference type="InterPro" id="IPR001233">
    <property type="entry name" value="RtcB"/>
</dbReference>
<comment type="similarity">
    <text evidence="1 13">Belongs to the RtcB family.</text>
</comment>
<comment type="catalytic activity">
    <reaction evidence="8">
        <text>a 3'-end 3'-phospho-ribonucleotide-RNA + a 5'-end dephospho-ribonucleoside-RNA + GTP = a ribonucleotidyl-ribonucleotide-RNA + GMP + diphosphate</text>
        <dbReference type="Rhea" id="RHEA:68076"/>
        <dbReference type="Rhea" id="RHEA-COMP:10463"/>
        <dbReference type="Rhea" id="RHEA-COMP:13936"/>
        <dbReference type="Rhea" id="RHEA-COMP:17355"/>
        <dbReference type="ChEBI" id="CHEBI:33019"/>
        <dbReference type="ChEBI" id="CHEBI:37565"/>
        <dbReference type="ChEBI" id="CHEBI:58115"/>
        <dbReference type="ChEBI" id="CHEBI:83062"/>
        <dbReference type="ChEBI" id="CHEBI:138284"/>
        <dbReference type="ChEBI" id="CHEBI:173118"/>
        <dbReference type="EC" id="6.5.1.8"/>
    </reaction>
</comment>
<dbReference type="GO" id="GO:0005525">
    <property type="term" value="F:GTP binding"/>
    <property type="evidence" value="ECO:0007669"/>
    <property type="project" value="UniProtKB-KW"/>
</dbReference>
<dbReference type="GO" id="GO:0046872">
    <property type="term" value="F:metal ion binding"/>
    <property type="evidence" value="ECO:0007669"/>
    <property type="project" value="UniProtKB-UniRule"/>
</dbReference>
<dbReference type="Gene3D" id="3.90.1860.10">
    <property type="entry name" value="tRNA-splicing ligase RtcB"/>
    <property type="match status" value="1"/>
</dbReference>
<dbReference type="EC" id="6.5.1.-" evidence="13"/>
<dbReference type="PATRIC" id="fig|1872076.5.peg.5236"/>
<feature type="binding site" evidence="11">
    <location>
        <position position="484"/>
    </location>
    <ligand>
        <name>GMP</name>
        <dbReference type="ChEBI" id="CHEBI:58115"/>
    </ligand>
</feature>
<feature type="binding site" evidence="12">
    <location>
        <position position="239"/>
    </location>
    <ligand>
        <name>Mn(2+)</name>
        <dbReference type="ChEBI" id="CHEBI:29035"/>
        <label>2</label>
    </ligand>
</feature>
<evidence type="ECO:0000256" key="7">
    <source>
        <dbReference type="ARBA" id="ARBA00023211"/>
    </source>
</evidence>
<dbReference type="EMBL" id="MAYW01000213">
    <property type="protein sequence ID" value="ODS30515.1"/>
    <property type="molecule type" value="Genomic_DNA"/>
</dbReference>
<keyword evidence="4 11" id="KW-0547">Nucleotide-binding</keyword>
<feature type="binding site" evidence="11">
    <location>
        <begin position="204"/>
        <end position="208"/>
    </location>
    <ligand>
        <name>GMP</name>
        <dbReference type="ChEBI" id="CHEBI:58115"/>
    </ligand>
</feature>
<reference evidence="14 15" key="1">
    <citation type="submission" date="2016-07" db="EMBL/GenBank/DDBJ databases">
        <title>Draft genome of Scalindua rubra, obtained from a brine-seawater interface in the Red Sea, sheds light on salt adaptation in anammox bacteria.</title>
        <authorList>
            <person name="Speth D.R."/>
            <person name="Lagkouvardos I."/>
            <person name="Wang Y."/>
            <person name="Qian P.-Y."/>
            <person name="Dutilh B.E."/>
            <person name="Jetten M.S."/>
        </authorList>
    </citation>
    <scope>NUCLEOTIDE SEQUENCE [LARGE SCALE GENOMIC DNA]</scope>
    <source>
        <strain evidence="14">BSI-1</strain>
    </source>
</reference>
<evidence type="ECO:0000256" key="13">
    <source>
        <dbReference type="RuleBase" id="RU371113"/>
    </source>
</evidence>
<dbReference type="GO" id="GO:0042245">
    <property type="term" value="P:RNA repair"/>
    <property type="evidence" value="ECO:0007669"/>
    <property type="project" value="UniProtKB-KW"/>
</dbReference>
<feature type="binding site" evidence="11">
    <location>
        <begin position="382"/>
        <end position="385"/>
    </location>
    <ligand>
        <name>GMP</name>
        <dbReference type="ChEBI" id="CHEBI:58115"/>
    </ligand>
</feature>
<dbReference type="Proteomes" id="UP000094056">
    <property type="component" value="Unassembled WGS sequence"/>
</dbReference>
<keyword evidence="6 11" id="KW-0342">GTP-binding</keyword>
<evidence type="ECO:0000256" key="12">
    <source>
        <dbReference type="PIRSR" id="PIRSR601233-3"/>
    </source>
</evidence>
<comment type="subunit">
    <text evidence="13">Monomer.</text>
</comment>
<dbReference type="SUPFAM" id="SSF103365">
    <property type="entry name" value="Hypothetical protein PH1602"/>
    <property type="match status" value="1"/>
</dbReference>
<feature type="active site" description="GMP-histidine intermediate" evidence="10">
    <location>
        <position position="408"/>
    </location>
</feature>
<dbReference type="InterPro" id="IPR036025">
    <property type="entry name" value="RtcB-like_sf"/>
</dbReference>
<protein>
    <recommendedName>
        <fullName evidence="13">tRNA-splicing ligase RtcB</fullName>
        <ecNumber evidence="13">6.5.1.-</ecNumber>
    </recommendedName>
</protein>
<proteinExistence type="inferred from homology"/>
<dbReference type="PROSITE" id="PS01288">
    <property type="entry name" value="UPF0027"/>
    <property type="match status" value="1"/>
</dbReference>
<evidence type="ECO:0000256" key="5">
    <source>
        <dbReference type="ARBA" id="ARBA00022800"/>
    </source>
</evidence>
<dbReference type="PANTHER" id="PTHR11118">
    <property type="entry name" value="RNA-SPLICING LIGASE RTCB HOMOLOG"/>
    <property type="match status" value="1"/>
</dbReference>
<evidence type="ECO:0000256" key="1">
    <source>
        <dbReference type="ARBA" id="ARBA00008071"/>
    </source>
</evidence>
<keyword evidence="2 13" id="KW-0436">Ligase</keyword>
<evidence type="ECO:0000256" key="10">
    <source>
        <dbReference type="PIRSR" id="PIRSR601233-1"/>
    </source>
</evidence>
<feature type="binding site" evidence="12">
    <location>
        <position position="333"/>
    </location>
    <ligand>
        <name>Mn(2+)</name>
        <dbReference type="ChEBI" id="CHEBI:29035"/>
        <label>2</label>
    </ligand>
</feature>
<evidence type="ECO:0000256" key="3">
    <source>
        <dbReference type="ARBA" id="ARBA00022723"/>
    </source>
</evidence>
<evidence type="ECO:0000256" key="11">
    <source>
        <dbReference type="PIRSR" id="PIRSR601233-2"/>
    </source>
</evidence>
<dbReference type="FunFam" id="3.90.1860.10:FF:000001">
    <property type="entry name" value="tRNA-splicing ligase RtcB homolog"/>
    <property type="match status" value="1"/>
</dbReference>